<protein>
    <recommendedName>
        <fullName evidence="7">Ribonuclease P protein component</fullName>
        <shortName evidence="7">RNase P protein</shortName>
        <shortName evidence="7">RNaseP protein</shortName>
        <ecNumber evidence="7">3.1.26.5</ecNumber>
    </recommendedName>
    <alternativeName>
        <fullName evidence="7">Protein C5</fullName>
    </alternativeName>
</protein>
<sequence length="134" mass="15672">MLKNNFSKEERLHKKRHIDQLFASKQAFTIYPYRVIYQFEPPTDNKPAERAACLISVAKKRFKRAVARNRLKRLTREAYRLNKSPLCKGLEERDLTLHFALIAICDDLPSFARCQKAMKQVVSKLSERAISYGK</sequence>
<evidence type="ECO:0000313" key="8">
    <source>
        <dbReference type="EMBL" id="GAB1251831.1"/>
    </source>
</evidence>
<evidence type="ECO:0000256" key="4">
    <source>
        <dbReference type="ARBA" id="ARBA00022759"/>
    </source>
</evidence>
<organism evidence="8 9">
    <name type="scientific">Porphyromonas miyakawae</name>
    <dbReference type="NCBI Taxonomy" id="3137470"/>
    <lineage>
        <taxon>Bacteria</taxon>
        <taxon>Pseudomonadati</taxon>
        <taxon>Bacteroidota</taxon>
        <taxon>Bacteroidia</taxon>
        <taxon>Bacteroidales</taxon>
        <taxon>Porphyromonadaceae</taxon>
        <taxon>Porphyromonas</taxon>
    </lineage>
</organism>
<accession>A0ABQ0E2C1</accession>
<evidence type="ECO:0000256" key="1">
    <source>
        <dbReference type="ARBA" id="ARBA00002663"/>
    </source>
</evidence>
<keyword evidence="3 7" id="KW-0540">Nuclease</keyword>
<dbReference type="Pfam" id="PF00825">
    <property type="entry name" value="Ribonuclease_P"/>
    <property type="match status" value="1"/>
</dbReference>
<dbReference type="HAMAP" id="MF_00227">
    <property type="entry name" value="RNase_P"/>
    <property type="match status" value="1"/>
</dbReference>
<dbReference type="EC" id="3.1.26.5" evidence="7"/>
<dbReference type="PANTHER" id="PTHR33992:SF1">
    <property type="entry name" value="RIBONUCLEASE P PROTEIN COMPONENT"/>
    <property type="match status" value="1"/>
</dbReference>
<evidence type="ECO:0000256" key="6">
    <source>
        <dbReference type="ARBA" id="ARBA00022884"/>
    </source>
</evidence>
<evidence type="ECO:0000313" key="9">
    <source>
        <dbReference type="Proteomes" id="UP001628220"/>
    </source>
</evidence>
<keyword evidence="4 7" id="KW-0255">Endonuclease</keyword>
<dbReference type="InterPro" id="IPR014721">
    <property type="entry name" value="Ribsml_uS5_D2-typ_fold_subgr"/>
</dbReference>
<keyword evidence="6 7" id="KW-0694">RNA-binding</keyword>
<reference evidence="8 9" key="1">
    <citation type="journal article" date="2025" name="Int. J. Syst. Evol. Microbiol.">
        <title>Desulfovibrio falkowii sp. nov., Porphyromonas miyakawae sp. nov., Mediterraneibacter flintii sp. nov. and Owariibacterium komagatae gen. nov., sp. nov., isolated from human faeces.</title>
        <authorList>
            <person name="Hamaguchi T."/>
            <person name="Ohara M."/>
            <person name="Hisatomi A."/>
            <person name="Sekiguchi K."/>
            <person name="Takeda J.I."/>
            <person name="Ueyama J."/>
            <person name="Ito M."/>
            <person name="Nishiwaki H."/>
            <person name="Ogi T."/>
            <person name="Hirayama M."/>
            <person name="Ohkuma M."/>
            <person name="Sakamoto M."/>
            <person name="Ohno K."/>
        </authorList>
    </citation>
    <scope>NUCLEOTIDE SEQUENCE [LARGE SCALE GENOMIC DNA]</scope>
    <source>
        <strain evidence="8 9">13CB11C</strain>
    </source>
</reference>
<keyword evidence="2 7" id="KW-0819">tRNA processing</keyword>
<comment type="subunit">
    <text evidence="7">Consists of a catalytic RNA component (M1 or rnpB) and a protein subunit.</text>
</comment>
<gene>
    <name evidence="7 8" type="primary">rnpA</name>
    <name evidence="8" type="ORF">Tsumi_09360</name>
</gene>
<keyword evidence="9" id="KW-1185">Reference proteome</keyword>
<keyword evidence="5 7" id="KW-0378">Hydrolase</keyword>
<evidence type="ECO:0000256" key="5">
    <source>
        <dbReference type="ARBA" id="ARBA00022801"/>
    </source>
</evidence>
<dbReference type="EMBL" id="BAAFSF010000002">
    <property type="protein sequence ID" value="GAB1251831.1"/>
    <property type="molecule type" value="Genomic_DNA"/>
</dbReference>
<dbReference type="InterPro" id="IPR000100">
    <property type="entry name" value="RNase_P"/>
</dbReference>
<name>A0ABQ0E2C1_9PORP</name>
<evidence type="ECO:0000256" key="2">
    <source>
        <dbReference type="ARBA" id="ARBA00022694"/>
    </source>
</evidence>
<evidence type="ECO:0000256" key="3">
    <source>
        <dbReference type="ARBA" id="ARBA00022722"/>
    </source>
</evidence>
<comment type="catalytic activity">
    <reaction evidence="7">
        <text>Endonucleolytic cleavage of RNA, removing 5'-extranucleotides from tRNA precursor.</text>
        <dbReference type="EC" id="3.1.26.5"/>
    </reaction>
</comment>
<dbReference type="RefSeq" id="WP_411915647.1">
    <property type="nucleotide sequence ID" value="NZ_BAAFSF010000002.1"/>
</dbReference>
<dbReference type="SUPFAM" id="SSF54211">
    <property type="entry name" value="Ribosomal protein S5 domain 2-like"/>
    <property type="match status" value="1"/>
</dbReference>
<proteinExistence type="inferred from homology"/>
<comment type="caution">
    <text evidence="8">The sequence shown here is derived from an EMBL/GenBank/DDBJ whole genome shotgun (WGS) entry which is preliminary data.</text>
</comment>
<dbReference type="PROSITE" id="PS00648">
    <property type="entry name" value="RIBONUCLEASE_P"/>
    <property type="match status" value="1"/>
</dbReference>
<dbReference type="InterPro" id="IPR020568">
    <property type="entry name" value="Ribosomal_Su5_D2-typ_SF"/>
</dbReference>
<comment type="similarity">
    <text evidence="7">Belongs to the RnpA family.</text>
</comment>
<dbReference type="Proteomes" id="UP001628220">
    <property type="component" value="Unassembled WGS sequence"/>
</dbReference>
<dbReference type="PANTHER" id="PTHR33992">
    <property type="entry name" value="RIBONUCLEASE P PROTEIN COMPONENT"/>
    <property type="match status" value="1"/>
</dbReference>
<dbReference type="Gene3D" id="3.30.230.10">
    <property type="match status" value="1"/>
</dbReference>
<evidence type="ECO:0000256" key="7">
    <source>
        <dbReference type="HAMAP-Rule" id="MF_00227"/>
    </source>
</evidence>
<comment type="function">
    <text evidence="1 7">RNaseP catalyzes the removal of the 5'-leader sequence from pre-tRNA to produce the mature 5'-terminus. It can also cleave other RNA substrates such as 4.5S RNA. The protein component plays an auxiliary but essential role in vivo by binding to the 5'-leader sequence and broadening the substrate specificity of the ribozyme.</text>
</comment>
<dbReference type="InterPro" id="IPR020539">
    <property type="entry name" value="RNase_P_CS"/>
</dbReference>